<proteinExistence type="inferred from homology"/>
<dbReference type="Gene3D" id="1.10.3580.10">
    <property type="entry name" value="ATP12 ATPase"/>
    <property type="match status" value="1"/>
</dbReference>
<evidence type="ECO:0000256" key="1">
    <source>
        <dbReference type="ARBA" id="ARBA00008231"/>
    </source>
</evidence>
<dbReference type="Proteomes" id="UP001413721">
    <property type="component" value="Unassembled WGS sequence"/>
</dbReference>
<protein>
    <submittedName>
        <fullName evidence="4">ATP12 family protein</fullName>
    </submittedName>
</protein>
<keyword evidence="2" id="KW-0809">Transit peptide</keyword>
<sequence>MSDAPKGAGRAGPDLRKRFYKAADIIPAEGGGWSVVLDARPLRTPAKAPLVVPHQALARLIADEWGAQGARIDPETMPATRLANVVVDRVVPHQALIAAELAGYIGTDLVCYRAETPAGLVAVQCEHWDPMIDWARRRFDIHLVTTTGLLAVDQPPETVERLTRAIEAVDPWRLSVLHGAVTTAGSVIIGLALFEGAIDAETAWAASQADEHYQISRWGEDAEQTERMTFLKRDLADLARIRDAINAG</sequence>
<dbReference type="EMBL" id="JBBKTW010000006">
    <property type="protein sequence ID" value="MEN2990188.1"/>
    <property type="molecule type" value="Genomic_DNA"/>
</dbReference>
<organism evidence="4 5">
    <name type="scientific">Tistrella arctica</name>
    <dbReference type="NCBI Taxonomy" id="3133430"/>
    <lineage>
        <taxon>Bacteria</taxon>
        <taxon>Pseudomonadati</taxon>
        <taxon>Pseudomonadota</taxon>
        <taxon>Alphaproteobacteria</taxon>
        <taxon>Geminicoccales</taxon>
        <taxon>Geminicoccaceae</taxon>
        <taxon>Tistrella</taxon>
    </lineage>
</organism>
<dbReference type="InterPro" id="IPR023335">
    <property type="entry name" value="ATP12_ortho_dom_sf"/>
</dbReference>
<evidence type="ECO:0000313" key="5">
    <source>
        <dbReference type="Proteomes" id="UP001413721"/>
    </source>
</evidence>
<dbReference type="PANTHER" id="PTHR21013">
    <property type="entry name" value="ATP SYNTHASE MITOCHONDRIAL F1 COMPLEX ASSEMBLY FACTOR 2/ATP12 PROTEIN, MITOCHONDRIAL PRECURSOR"/>
    <property type="match status" value="1"/>
</dbReference>
<dbReference type="InterPro" id="IPR011419">
    <property type="entry name" value="ATP12_ATP_synth-F1-assembly"/>
</dbReference>
<comment type="caution">
    <text evidence="4">The sequence shown here is derived from an EMBL/GenBank/DDBJ whole genome shotgun (WGS) entry which is preliminary data.</text>
</comment>
<comment type="similarity">
    <text evidence="1">Belongs to the ATP12 family.</text>
</comment>
<gene>
    <name evidence="4" type="ORF">WG926_17875</name>
</gene>
<dbReference type="SUPFAM" id="SSF160909">
    <property type="entry name" value="ATP12-like"/>
    <property type="match status" value="1"/>
</dbReference>
<keyword evidence="5" id="KW-1185">Reference proteome</keyword>
<dbReference type="RefSeq" id="WP_345935262.1">
    <property type="nucleotide sequence ID" value="NZ_JBBKTV010000011.1"/>
</dbReference>
<evidence type="ECO:0000256" key="2">
    <source>
        <dbReference type="ARBA" id="ARBA00022946"/>
    </source>
</evidence>
<reference evidence="4 5" key="1">
    <citation type="submission" date="2024-03" db="EMBL/GenBank/DDBJ databases">
        <title>High-quality draft genome sequencing of Tistrella sp. BH-R2-4.</title>
        <authorList>
            <person name="Dong C."/>
        </authorList>
    </citation>
    <scope>NUCLEOTIDE SEQUENCE [LARGE SCALE GENOMIC DNA]</scope>
    <source>
        <strain evidence="4 5">BH-R2-4</strain>
    </source>
</reference>
<dbReference type="Pfam" id="PF07542">
    <property type="entry name" value="ATP12"/>
    <property type="match status" value="1"/>
</dbReference>
<dbReference type="InterPro" id="IPR042272">
    <property type="entry name" value="ATP12_ATP_synth-F1-assembly_N"/>
</dbReference>
<name>A0ABU9YN03_9PROT</name>
<dbReference type="PANTHER" id="PTHR21013:SF10">
    <property type="entry name" value="ATP SYNTHASE MITOCHONDRIAL F1 COMPLEX ASSEMBLY FACTOR 2"/>
    <property type="match status" value="1"/>
</dbReference>
<dbReference type="Gene3D" id="3.30.2180.10">
    <property type="entry name" value="ATP12-like"/>
    <property type="match status" value="1"/>
</dbReference>
<evidence type="ECO:0000256" key="3">
    <source>
        <dbReference type="ARBA" id="ARBA00023186"/>
    </source>
</evidence>
<accession>A0ABU9YN03</accession>
<evidence type="ECO:0000313" key="4">
    <source>
        <dbReference type="EMBL" id="MEN2990188.1"/>
    </source>
</evidence>
<keyword evidence="3" id="KW-0143">Chaperone</keyword>